<dbReference type="EMBL" id="KQ086078">
    <property type="protein sequence ID" value="KLO08773.1"/>
    <property type="molecule type" value="Genomic_DNA"/>
</dbReference>
<gene>
    <name evidence="2" type="ORF">SCHPADRAFT_944185</name>
</gene>
<evidence type="ECO:0000256" key="1">
    <source>
        <dbReference type="SAM" id="MobiDB-lite"/>
    </source>
</evidence>
<dbReference type="InParanoid" id="A0A0H2RGW8"/>
<keyword evidence="3" id="KW-1185">Reference proteome</keyword>
<sequence>MHMAKHCRHRNDRRKSSRVPEPYKVSKGHGTRSGRVDAIGRNHGMRQTQHGPRLDHFGGNFARKVCDVLAGDATDHTNGSHHRQDEDRFVDEAVLFDSSGRGYKDGPRYSLFDEMMTLPVRETRRKRRANLKAKENSPDVAPVAPTLEAMSIPSNEFCDALSPIDVDVFEIDIACALHDSFPEGSDFSSDDFSDDSDSLDEYDDCWDAYEEDDREWIDLLEDDAVSYYSDYDDPFAIT</sequence>
<evidence type="ECO:0000313" key="3">
    <source>
        <dbReference type="Proteomes" id="UP000053477"/>
    </source>
</evidence>
<dbReference type="AlphaFoldDB" id="A0A0H2RGW8"/>
<dbReference type="Proteomes" id="UP000053477">
    <property type="component" value="Unassembled WGS sequence"/>
</dbReference>
<accession>A0A0H2RGW8</accession>
<name>A0A0H2RGW8_9AGAM</name>
<feature type="region of interest" description="Disordered" evidence="1">
    <location>
        <begin position="1"/>
        <end position="37"/>
    </location>
</feature>
<proteinExistence type="predicted"/>
<protein>
    <submittedName>
        <fullName evidence="2">Uncharacterized protein</fullName>
    </submittedName>
</protein>
<feature type="compositionally biased region" description="Basic residues" evidence="1">
    <location>
        <begin position="1"/>
        <end position="17"/>
    </location>
</feature>
<organism evidence="2 3">
    <name type="scientific">Schizopora paradoxa</name>
    <dbReference type="NCBI Taxonomy" id="27342"/>
    <lineage>
        <taxon>Eukaryota</taxon>
        <taxon>Fungi</taxon>
        <taxon>Dikarya</taxon>
        <taxon>Basidiomycota</taxon>
        <taxon>Agaricomycotina</taxon>
        <taxon>Agaricomycetes</taxon>
        <taxon>Hymenochaetales</taxon>
        <taxon>Schizoporaceae</taxon>
        <taxon>Schizopora</taxon>
    </lineage>
</organism>
<reference evidence="2 3" key="1">
    <citation type="submission" date="2015-04" db="EMBL/GenBank/DDBJ databases">
        <title>Complete genome sequence of Schizopora paradoxa KUC8140, a cosmopolitan wood degrader in East Asia.</title>
        <authorList>
            <consortium name="DOE Joint Genome Institute"/>
            <person name="Min B."/>
            <person name="Park H."/>
            <person name="Jang Y."/>
            <person name="Kim J.-J."/>
            <person name="Kim K.H."/>
            <person name="Pangilinan J."/>
            <person name="Lipzen A."/>
            <person name="Riley R."/>
            <person name="Grigoriev I.V."/>
            <person name="Spatafora J.W."/>
            <person name="Choi I.-G."/>
        </authorList>
    </citation>
    <scope>NUCLEOTIDE SEQUENCE [LARGE SCALE GENOMIC DNA]</scope>
    <source>
        <strain evidence="2 3">KUC8140</strain>
    </source>
</reference>
<evidence type="ECO:0000313" key="2">
    <source>
        <dbReference type="EMBL" id="KLO08773.1"/>
    </source>
</evidence>